<evidence type="ECO:0000256" key="2">
    <source>
        <dbReference type="SAM" id="Phobius"/>
    </source>
</evidence>
<keyword evidence="2" id="KW-1133">Transmembrane helix</keyword>
<comment type="caution">
    <text evidence="3">The sequence shown here is derived from an EMBL/GenBank/DDBJ whole genome shotgun (WGS) entry which is preliminary data.</text>
</comment>
<evidence type="ECO:0000313" key="4">
    <source>
        <dbReference type="Proteomes" id="UP000005017"/>
    </source>
</evidence>
<keyword evidence="4" id="KW-1185">Reference proteome</keyword>
<accession>D2MQ79</accession>
<dbReference type="STRING" id="679192.HMPREF9013_0428"/>
<proteinExistence type="predicted"/>
<evidence type="ECO:0000313" key="3">
    <source>
        <dbReference type="EMBL" id="EFC05148.1"/>
    </source>
</evidence>
<dbReference type="AlphaFoldDB" id="D2MQ79"/>
<sequence length="75" mass="9061">MEKTILFIAYSVVLITLLFLFAQLFSRLIQFVKSVMKLQPTFDHLQMLQNRLQTFQEEREKKKKEQSEKRKPSLK</sequence>
<reference evidence="4" key="1">
    <citation type="submission" date="2009-12" db="EMBL/GenBank/DDBJ databases">
        <title>Sequence of Clostridiales genomosp. BVAB3 str. UPII9-5.</title>
        <authorList>
            <person name="Madupu R."/>
            <person name="Durkin A.S."/>
            <person name="Torralba M."/>
            <person name="Methe B."/>
            <person name="Sutton G.G."/>
            <person name="Strausberg R.L."/>
            <person name="Nelson K.E."/>
        </authorList>
    </citation>
    <scope>NUCLEOTIDE SEQUENCE [LARGE SCALE GENOMIC DNA]</scope>
    <source>
        <strain evidence="4">W1219</strain>
    </source>
</reference>
<dbReference type="EMBL" id="ADFR01000016">
    <property type="protein sequence ID" value="EFC05148.1"/>
    <property type="molecule type" value="Genomic_DNA"/>
</dbReference>
<gene>
    <name evidence="3" type="ORF">HMPREF9013_0428</name>
</gene>
<dbReference type="Proteomes" id="UP000005017">
    <property type="component" value="Unassembled WGS sequence"/>
</dbReference>
<keyword evidence="2" id="KW-0472">Membrane</keyword>
<keyword evidence="2" id="KW-0812">Transmembrane</keyword>
<name>D2MQ79_9FIRM</name>
<organism evidence="3 4">
    <name type="scientific">Bulleidia extructa W1219</name>
    <dbReference type="NCBI Taxonomy" id="679192"/>
    <lineage>
        <taxon>Bacteria</taxon>
        <taxon>Bacillati</taxon>
        <taxon>Bacillota</taxon>
        <taxon>Erysipelotrichia</taxon>
        <taxon>Erysipelotrichales</taxon>
        <taxon>Erysipelotrichaceae</taxon>
        <taxon>Bulleidia</taxon>
    </lineage>
</organism>
<feature type="transmembrane region" description="Helical" evidence="2">
    <location>
        <begin position="6"/>
        <end position="29"/>
    </location>
</feature>
<feature type="region of interest" description="Disordered" evidence="1">
    <location>
        <begin position="56"/>
        <end position="75"/>
    </location>
</feature>
<dbReference type="RefSeq" id="WP_006627542.1">
    <property type="nucleotide sequence ID" value="NZ_ADFR01000016.1"/>
</dbReference>
<evidence type="ECO:0000256" key="1">
    <source>
        <dbReference type="SAM" id="MobiDB-lite"/>
    </source>
</evidence>
<protein>
    <submittedName>
        <fullName evidence="3">Uncharacterized protein</fullName>
    </submittedName>
</protein>